<evidence type="ECO:0000256" key="6">
    <source>
        <dbReference type="ARBA" id="ARBA00023049"/>
    </source>
</evidence>
<keyword evidence="3" id="KW-0547">Nucleotide-binding</keyword>
<evidence type="ECO:0000256" key="1">
    <source>
        <dbReference type="ARBA" id="ARBA00001947"/>
    </source>
</evidence>
<evidence type="ECO:0000256" key="3">
    <source>
        <dbReference type="ARBA" id="ARBA00022741"/>
    </source>
</evidence>
<dbReference type="SUPFAM" id="SSF52540">
    <property type="entry name" value="P-loop containing nucleoside triphosphate hydrolases"/>
    <property type="match status" value="1"/>
</dbReference>
<reference evidence="8" key="1">
    <citation type="journal article" date="2014" name="Front. Microbiol.">
        <title>High frequency of phylogenetically diverse reductive dehalogenase-homologous genes in deep subseafloor sedimentary metagenomes.</title>
        <authorList>
            <person name="Kawai M."/>
            <person name="Futagami T."/>
            <person name="Toyoda A."/>
            <person name="Takaki Y."/>
            <person name="Nishi S."/>
            <person name="Hori S."/>
            <person name="Arai W."/>
            <person name="Tsubouchi T."/>
            <person name="Morono Y."/>
            <person name="Uchiyama I."/>
            <person name="Ito T."/>
            <person name="Fujiyama A."/>
            <person name="Inagaki F."/>
            <person name="Takami H."/>
        </authorList>
    </citation>
    <scope>NUCLEOTIDE SEQUENCE</scope>
    <source>
        <strain evidence="8">Expedition CK06-06</strain>
    </source>
</reference>
<dbReference type="EMBL" id="BARS01013920">
    <property type="protein sequence ID" value="GAF88219.1"/>
    <property type="molecule type" value="Genomic_DNA"/>
</dbReference>
<dbReference type="GO" id="GO:0008237">
    <property type="term" value="F:metallopeptidase activity"/>
    <property type="evidence" value="ECO:0007669"/>
    <property type="project" value="UniProtKB-KW"/>
</dbReference>
<keyword evidence="7" id="KW-0812">Transmembrane</keyword>
<evidence type="ECO:0000256" key="5">
    <source>
        <dbReference type="ARBA" id="ARBA00022840"/>
    </source>
</evidence>
<protein>
    <recommendedName>
        <fullName evidence="9">Peptidase M41 FtsH extracellular domain-containing protein</fullName>
    </recommendedName>
</protein>
<dbReference type="Gene3D" id="3.40.50.300">
    <property type="entry name" value="P-loop containing nucleotide triphosphate hydrolases"/>
    <property type="match status" value="1"/>
</dbReference>
<evidence type="ECO:0000256" key="4">
    <source>
        <dbReference type="ARBA" id="ARBA00022833"/>
    </source>
</evidence>
<dbReference type="InterPro" id="IPR050928">
    <property type="entry name" value="ATP-dep_Zn_Metalloprotease"/>
</dbReference>
<keyword evidence="2" id="KW-0479">Metal-binding</keyword>
<comment type="caution">
    <text evidence="8">The sequence shown here is derived from an EMBL/GenBank/DDBJ whole genome shotgun (WGS) entry which is preliminary data.</text>
</comment>
<evidence type="ECO:0008006" key="9">
    <source>
        <dbReference type="Google" id="ProtNLM"/>
    </source>
</evidence>
<sequence>LDDSVVAQWDEQNIQIEFVTPSSEWTIILVNSLPWILILVVWIFIARRMQGGGGTKGIFSFGKSRAKMFTEDKSKVTFEDVAGADEAKQELQEIIEFLKDPAKFQRLGGKIPK</sequence>
<comment type="cofactor">
    <cofactor evidence="1">
        <name>Zn(2+)</name>
        <dbReference type="ChEBI" id="CHEBI:29105"/>
    </cofactor>
</comment>
<organism evidence="8">
    <name type="scientific">marine sediment metagenome</name>
    <dbReference type="NCBI Taxonomy" id="412755"/>
    <lineage>
        <taxon>unclassified sequences</taxon>
        <taxon>metagenomes</taxon>
        <taxon>ecological metagenomes</taxon>
    </lineage>
</organism>
<accession>X0T4R4</accession>
<feature type="non-terminal residue" evidence="8">
    <location>
        <position position="113"/>
    </location>
</feature>
<dbReference type="GO" id="GO:0046872">
    <property type="term" value="F:metal ion binding"/>
    <property type="evidence" value="ECO:0007669"/>
    <property type="project" value="UniProtKB-KW"/>
</dbReference>
<proteinExistence type="predicted"/>
<keyword evidence="6" id="KW-0482">Metalloprotease</keyword>
<keyword evidence="6" id="KW-0645">Protease</keyword>
<name>X0T4R4_9ZZZZ</name>
<dbReference type="PANTHER" id="PTHR43655">
    <property type="entry name" value="ATP-DEPENDENT PROTEASE"/>
    <property type="match status" value="1"/>
</dbReference>
<dbReference type="InterPro" id="IPR027417">
    <property type="entry name" value="P-loop_NTPase"/>
</dbReference>
<keyword evidence="7" id="KW-1133">Transmembrane helix</keyword>
<keyword evidence="5" id="KW-0067">ATP-binding</keyword>
<keyword evidence="4" id="KW-0862">Zinc</keyword>
<keyword evidence="7" id="KW-0472">Membrane</keyword>
<dbReference type="AlphaFoldDB" id="X0T4R4"/>
<evidence type="ECO:0000256" key="7">
    <source>
        <dbReference type="SAM" id="Phobius"/>
    </source>
</evidence>
<keyword evidence="6" id="KW-0378">Hydrolase</keyword>
<gene>
    <name evidence="8" type="ORF">S01H1_23841</name>
</gene>
<evidence type="ECO:0000313" key="8">
    <source>
        <dbReference type="EMBL" id="GAF88219.1"/>
    </source>
</evidence>
<dbReference type="GO" id="GO:0005524">
    <property type="term" value="F:ATP binding"/>
    <property type="evidence" value="ECO:0007669"/>
    <property type="project" value="UniProtKB-KW"/>
</dbReference>
<dbReference type="PANTHER" id="PTHR43655:SF2">
    <property type="entry name" value="AFG3 LIKE MATRIX AAA PEPTIDASE SUBUNIT 2, ISOFORM A"/>
    <property type="match status" value="1"/>
</dbReference>
<feature type="transmembrane region" description="Helical" evidence="7">
    <location>
        <begin position="25"/>
        <end position="46"/>
    </location>
</feature>
<feature type="non-terminal residue" evidence="8">
    <location>
        <position position="1"/>
    </location>
</feature>
<evidence type="ECO:0000256" key="2">
    <source>
        <dbReference type="ARBA" id="ARBA00022723"/>
    </source>
</evidence>